<feature type="compositionally biased region" description="Basic residues" evidence="3">
    <location>
        <begin position="596"/>
        <end position="607"/>
    </location>
</feature>
<dbReference type="RefSeq" id="WP_269882119.1">
    <property type="nucleotide sequence ID" value="NZ_JAQAGZ010000008.1"/>
</dbReference>
<accession>A0ABT4Q9P3</accession>
<keyword evidence="2" id="KW-0808">Transferase</keyword>
<reference evidence="4 5" key="1">
    <citation type="submission" date="2022-12" db="EMBL/GenBank/DDBJ databases">
        <title>Draft genome sequence of Paenibacillus sp. dW9.</title>
        <authorList>
            <person name="Choi E.-W."/>
            <person name="Kim D.-U."/>
        </authorList>
    </citation>
    <scope>NUCLEOTIDE SEQUENCE [LARGE SCALE GENOMIC DNA]</scope>
    <source>
        <strain evidence="5">dW9</strain>
    </source>
</reference>
<dbReference type="EMBL" id="JAQAGZ010000008">
    <property type="protein sequence ID" value="MCZ8513603.1"/>
    <property type="molecule type" value="Genomic_DNA"/>
</dbReference>
<sequence>MKIMLFSHICGKQTITGAEKYLLQLAAELRHDAECTLVVPEEGVLSSEATKAGIPVIVHTVPIVLTMFNPPMTHIEDVEARLRAGEHSDLITLMHRYQPDLIVANTCLNVLPAAAAKTLGIPVAWFITEKIIEHAWTPLSTEWIDRYSDWIVGISETSLRPIRYKPSTAGKIRLLPPTWRNEELHPDTWPYARHLKRSELGFTGNQQVIGYISSSIYMEKGLEHFVSMAVQVAAQRPDTRFLIVGNVVDAAYYDRCRSIIDQSGYGARFHHLGFEQRIEVLYPAMDIVVVPSLIDEGFGMTAMEGLLFGKSVVAYRSGGLEEILHATGNADLIVEKGDIAGLTSRVLTLLDIGPALGERGHASRQAVQAIFGIEAFRRRLHPLFSQFEARTHELHQARRQQGLPPLQPDALYRGERSKYVFLLEGDVKRPFDSEDSLYYYRYNWRDVTVVPDSVLHTFTTGAFIKHDPPTRENRPSVMLAKGSGRTVYLLSEGKRHPFASLAAMRKHGKDPARVVTLPDSELEKLPLGEKLKDNGERKARRRRKLKGRQGKLKLVRRRMRRARRMARWAKPIRSQAAKRLLRGSKRSSRRGEVVRRGGRARPKRRAG</sequence>
<keyword evidence="1" id="KW-0328">Glycosyltransferase</keyword>
<gene>
    <name evidence="4" type="ORF">O9H85_14395</name>
</gene>
<proteinExistence type="predicted"/>
<evidence type="ECO:0000256" key="2">
    <source>
        <dbReference type="ARBA" id="ARBA00022679"/>
    </source>
</evidence>
<dbReference type="Pfam" id="PF13692">
    <property type="entry name" value="Glyco_trans_1_4"/>
    <property type="match status" value="1"/>
</dbReference>
<dbReference type="SUPFAM" id="SSF53756">
    <property type="entry name" value="UDP-Glycosyltransferase/glycogen phosphorylase"/>
    <property type="match status" value="1"/>
</dbReference>
<name>A0ABT4Q9P3_9BACL</name>
<feature type="region of interest" description="Disordered" evidence="3">
    <location>
        <begin position="562"/>
        <end position="607"/>
    </location>
</feature>
<evidence type="ECO:0000256" key="1">
    <source>
        <dbReference type="ARBA" id="ARBA00022676"/>
    </source>
</evidence>
<keyword evidence="5" id="KW-1185">Reference proteome</keyword>
<comment type="caution">
    <text evidence="4">The sequence shown here is derived from an EMBL/GenBank/DDBJ whole genome shotgun (WGS) entry which is preliminary data.</text>
</comment>
<dbReference type="Proteomes" id="UP001527882">
    <property type="component" value="Unassembled WGS sequence"/>
</dbReference>
<evidence type="ECO:0000313" key="5">
    <source>
        <dbReference type="Proteomes" id="UP001527882"/>
    </source>
</evidence>
<dbReference type="Gene3D" id="3.40.50.2000">
    <property type="entry name" value="Glycogen Phosphorylase B"/>
    <property type="match status" value="2"/>
</dbReference>
<dbReference type="PANTHER" id="PTHR12526:SF510">
    <property type="entry name" value="D-INOSITOL 3-PHOSPHATE GLYCOSYLTRANSFERASE"/>
    <property type="match status" value="1"/>
</dbReference>
<dbReference type="PANTHER" id="PTHR12526">
    <property type="entry name" value="GLYCOSYLTRANSFERASE"/>
    <property type="match status" value="1"/>
</dbReference>
<evidence type="ECO:0000313" key="4">
    <source>
        <dbReference type="EMBL" id="MCZ8513603.1"/>
    </source>
</evidence>
<organism evidence="4 5">
    <name type="scientific">Paenibacillus gyeongsangnamensis</name>
    <dbReference type="NCBI Taxonomy" id="3388067"/>
    <lineage>
        <taxon>Bacteria</taxon>
        <taxon>Bacillati</taxon>
        <taxon>Bacillota</taxon>
        <taxon>Bacilli</taxon>
        <taxon>Bacillales</taxon>
        <taxon>Paenibacillaceae</taxon>
        <taxon>Paenibacillus</taxon>
    </lineage>
</organism>
<feature type="compositionally biased region" description="Basic residues" evidence="3">
    <location>
        <begin position="579"/>
        <end position="588"/>
    </location>
</feature>
<evidence type="ECO:0000256" key="3">
    <source>
        <dbReference type="SAM" id="MobiDB-lite"/>
    </source>
</evidence>
<protein>
    <submittedName>
        <fullName evidence="4">Glycosyltransferase</fullName>
    </submittedName>
</protein>